<reference evidence="2 3" key="1">
    <citation type="submission" date="2020-08" db="EMBL/GenBank/DDBJ databases">
        <title>Genomic Encyclopedia of Type Strains, Phase IV (KMG-IV): sequencing the most valuable type-strain genomes for metagenomic binning, comparative biology and taxonomic classification.</title>
        <authorList>
            <person name="Goeker M."/>
        </authorList>
    </citation>
    <scope>NUCLEOTIDE SEQUENCE [LARGE SCALE GENOMIC DNA]</scope>
    <source>
        <strain evidence="2 3">DSM 19612</strain>
    </source>
</reference>
<dbReference type="PROSITE" id="PS50844">
    <property type="entry name" value="AFP_LIKE"/>
    <property type="match status" value="1"/>
</dbReference>
<dbReference type="EMBL" id="JACHGH010000015">
    <property type="protein sequence ID" value="MBB6455110.1"/>
    <property type="molecule type" value="Genomic_DNA"/>
</dbReference>
<proteinExistence type="predicted"/>
<accession>A0A841Q9M4</accession>
<dbReference type="InterPro" id="IPR017592">
    <property type="entry name" value="Pilus_assmbl_Flp-typ_CpaB"/>
</dbReference>
<dbReference type="Pfam" id="PF16976">
    <property type="entry name" value="RcpC"/>
    <property type="match status" value="1"/>
</dbReference>
<evidence type="ECO:0000259" key="1">
    <source>
        <dbReference type="PROSITE" id="PS50844"/>
    </source>
</evidence>
<dbReference type="NCBIfam" id="TIGR03177">
    <property type="entry name" value="pilus_cpaB"/>
    <property type="match status" value="1"/>
</dbReference>
<keyword evidence="3" id="KW-1185">Reference proteome</keyword>
<dbReference type="AlphaFoldDB" id="A0A841Q9M4"/>
<dbReference type="InterPro" id="IPR006190">
    <property type="entry name" value="SAF_AFP_Neu5Ac"/>
</dbReference>
<organism evidence="2 3">
    <name type="scientific">Salirhabdus euzebyi</name>
    <dbReference type="NCBI Taxonomy" id="394506"/>
    <lineage>
        <taxon>Bacteria</taxon>
        <taxon>Bacillati</taxon>
        <taxon>Bacillota</taxon>
        <taxon>Bacilli</taxon>
        <taxon>Bacillales</taxon>
        <taxon>Bacillaceae</taxon>
        <taxon>Salirhabdus</taxon>
    </lineage>
</organism>
<evidence type="ECO:0000313" key="2">
    <source>
        <dbReference type="EMBL" id="MBB6455110.1"/>
    </source>
</evidence>
<dbReference type="Pfam" id="PF08666">
    <property type="entry name" value="SAF"/>
    <property type="match status" value="1"/>
</dbReference>
<dbReference type="Proteomes" id="UP000581688">
    <property type="component" value="Unassembled WGS sequence"/>
</dbReference>
<evidence type="ECO:0000313" key="3">
    <source>
        <dbReference type="Proteomes" id="UP000581688"/>
    </source>
</evidence>
<feature type="domain" description="AFP-like" evidence="1">
    <location>
        <begin position="41"/>
        <end position="103"/>
    </location>
</feature>
<protein>
    <submittedName>
        <fullName evidence="2">Pilus assembly protein CpaB</fullName>
    </submittedName>
</protein>
<name>A0A841Q9M4_9BACI</name>
<sequence>MRSKVILFLSLIMGVVTTVLFFNYMKQFDTEVVLSENMVDVIVANSDIKENETISPDMVKVMAVPEKGLHASTVTSVDEVAGKFATADISAGETLLTHRVKSEKEEQLFVSRKIKDGFRGISVGLNFVQSISNLIEPEDRVDVIFSEATTEDNGDVKVDSEIILSEVTVLAVGRKMIASTSEEEEYVEYSSVTLELTPQDTVKLANASERGTIQLALHSRVIETEEKSEDK</sequence>
<dbReference type="InterPro" id="IPR036732">
    <property type="entry name" value="AFP_Neu5c_C_sf"/>
</dbReference>
<dbReference type="InterPro" id="IPR013974">
    <property type="entry name" value="SAF"/>
</dbReference>
<gene>
    <name evidence="2" type="ORF">HNQ94_003605</name>
</gene>
<dbReference type="Gene3D" id="3.90.1210.10">
    <property type="entry name" value="Antifreeze-like/N-acetylneuraminic acid synthase C-terminal domain"/>
    <property type="match status" value="1"/>
</dbReference>
<dbReference type="InterPro" id="IPR031571">
    <property type="entry name" value="RcpC_dom"/>
</dbReference>
<dbReference type="RefSeq" id="WP_174497582.1">
    <property type="nucleotide sequence ID" value="NZ_CADDWK010000016.1"/>
</dbReference>
<dbReference type="SMART" id="SM00858">
    <property type="entry name" value="SAF"/>
    <property type="match status" value="1"/>
</dbReference>
<dbReference type="SUPFAM" id="SSF51269">
    <property type="entry name" value="AFP III-like domain"/>
    <property type="match status" value="1"/>
</dbReference>
<dbReference type="CDD" id="cd11614">
    <property type="entry name" value="SAF_CpaB_FlgA_like"/>
    <property type="match status" value="1"/>
</dbReference>
<comment type="caution">
    <text evidence="2">The sequence shown here is derived from an EMBL/GenBank/DDBJ whole genome shotgun (WGS) entry which is preliminary data.</text>
</comment>